<reference evidence="2 3" key="2">
    <citation type="submission" date="2020-06" db="EMBL/GenBank/DDBJ databases">
        <title>Antribacter stalactiti gen. nov., sp. nov., a new member of the family Nacardiaceae isolated from a cave.</title>
        <authorList>
            <person name="Kim I.S."/>
        </authorList>
    </citation>
    <scope>NUCLEOTIDE SEQUENCE [LARGE SCALE GENOMIC DNA]</scope>
    <source>
        <strain evidence="2 3">YC2-7</strain>
    </source>
</reference>
<dbReference type="GO" id="GO:0016020">
    <property type="term" value="C:membrane"/>
    <property type="evidence" value="ECO:0007669"/>
    <property type="project" value="GOC"/>
</dbReference>
<dbReference type="AlphaFoldDB" id="A0A848KA62"/>
<gene>
    <name evidence="2" type="ORF">FGL95_04805</name>
</gene>
<dbReference type="EMBL" id="VCQU01000001">
    <property type="protein sequence ID" value="NMN94358.1"/>
    <property type="molecule type" value="Genomic_DNA"/>
</dbReference>
<protein>
    <submittedName>
        <fullName evidence="2">Glycosyltransferase</fullName>
    </submittedName>
</protein>
<evidence type="ECO:0000313" key="3">
    <source>
        <dbReference type="Proteomes" id="UP000535543"/>
    </source>
</evidence>
<dbReference type="GO" id="GO:0009247">
    <property type="term" value="P:glycolipid biosynthetic process"/>
    <property type="evidence" value="ECO:0007669"/>
    <property type="project" value="UniProtKB-ARBA"/>
</dbReference>
<dbReference type="Pfam" id="PF06722">
    <property type="entry name" value="EryCIII-like_C"/>
    <property type="match status" value="1"/>
</dbReference>
<sequence>MANFVLCSSPVYGHVAPMITIGAELVRRGHRVRLLTGSRFYDAIAGAGIEPVALPEESDYDDRDVDGAFPGRAKKKGIAKLKFDVDNIFAGGLTGQAHVLLELLADGDVDAVLAETAFGGAFAMLRDPAAARPPVIFCGVLPLILSSDDVPPFGPGLLPSTTVLGRVRDRALRFLVQKVVFGSSQKIFERKLRDLGVDLPVFFMDGPKLGDGFLQLTAPSFEYPRTDLPEGFEFVGPILPTADSAEFTPPEWWHELDSGKPVVHVTQGTIDNFDLNRVVVPTIRALADEDVLVVVATGGRPITDLPGDLPANALVTEFVPYSLLLPKVDVMVTNGGYGGAQFALAHGVPLIVAGDSEDKPEVAQRVAWSGTGINMKTGRPKPAAIRAAVQEILGTPAYRERAREIQAEIAGLSAVQTIADRMEAARVIAPPS</sequence>
<evidence type="ECO:0000259" key="1">
    <source>
        <dbReference type="Pfam" id="PF06722"/>
    </source>
</evidence>
<name>A0A848KA62_9NOCA</name>
<comment type="caution">
    <text evidence="2">The sequence shown here is derived from an EMBL/GenBank/DDBJ whole genome shotgun (WGS) entry which is preliminary data.</text>
</comment>
<dbReference type="GO" id="GO:0017000">
    <property type="term" value="P:antibiotic biosynthetic process"/>
    <property type="evidence" value="ECO:0007669"/>
    <property type="project" value="UniProtKB-ARBA"/>
</dbReference>
<proteinExistence type="predicted"/>
<dbReference type="InterPro" id="IPR002213">
    <property type="entry name" value="UDP_glucos_trans"/>
</dbReference>
<dbReference type="Proteomes" id="UP000535543">
    <property type="component" value="Unassembled WGS sequence"/>
</dbReference>
<dbReference type="FunFam" id="3.40.50.2000:FF:000072">
    <property type="entry name" value="Glycosyl transferase"/>
    <property type="match status" value="1"/>
</dbReference>
<dbReference type="Gene3D" id="3.40.50.2000">
    <property type="entry name" value="Glycogen Phosphorylase B"/>
    <property type="match status" value="2"/>
</dbReference>
<evidence type="ECO:0000313" key="2">
    <source>
        <dbReference type="EMBL" id="NMN94358.1"/>
    </source>
</evidence>
<dbReference type="GO" id="GO:0008194">
    <property type="term" value="F:UDP-glycosyltransferase activity"/>
    <property type="evidence" value="ECO:0007669"/>
    <property type="project" value="InterPro"/>
</dbReference>
<dbReference type="InterPro" id="IPR010610">
    <property type="entry name" value="EryCIII-like_C"/>
</dbReference>
<accession>A0A848KA62</accession>
<keyword evidence="2" id="KW-0808">Transferase</keyword>
<dbReference type="SUPFAM" id="SSF53756">
    <property type="entry name" value="UDP-Glycosyltransferase/glycogen phosphorylase"/>
    <property type="match status" value="1"/>
</dbReference>
<dbReference type="CDD" id="cd03784">
    <property type="entry name" value="GT1_Gtf-like"/>
    <property type="match status" value="1"/>
</dbReference>
<organism evidence="2 3">
    <name type="scientific">Antrihabitans stalactiti</name>
    <dbReference type="NCBI Taxonomy" id="2584121"/>
    <lineage>
        <taxon>Bacteria</taxon>
        <taxon>Bacillati</taxon>
        <taxon>Actinomycetota</taxon>
        <taxon>Actinomycetes</taxon>
        <taxon>Mycobacteriales</taxon>
        <taxon>Nocardiaceae</taxon>
        <taxon>Antrihabitans</taxon>
    </lineage>
</organism>
<feature type="domain" description="Erythromycin biosynthesis protein CIII-like C-terminal" evidence="1">
    <location>
        <begin position="285"/>
        <end position="423"/>
    </location>
</feature>
<dbReference type="GO" id="GO:0016758">
    <property type="term" value="F:hexosyltransferase activity"/>
    <property type="evidence" value="ECO:0007669"/>
    <property type="project" value="UniProtKB-ARBA"/>
</dbReference>
<keyword evidence="3" id="KW-1185">Reference proteome</keyword>
<dbReference type="RefSeq" id="WP_169585018.1">
    <property type="nucleotide sequence ID" value="NZ_VCQU01000001.1"/>
</dbReference>
<reference evidence="2 3" key="1">
    <citation type="submission" date="2019-05" db="EMBL/GenBank/DDBJ databases">
        <authorList>
            <person name="Lee S.D."/>
        </authorList>
    </citation>
    <scope>NUCLEOTIDE SEQUENCE [LARGE SCALE GENOMIC DNA]</scope>
    <source>
        <strain evidence="2 3">YC2-7</strain>
    </source>
</reference>
<dbReference type="PANTHER" id="PTHR48050">
    <property type="entry name" value="STEROL 3-BETA-GLUCOSYLTRANSFERASE"/>
    <property type="match status" value="1"/>
</dbReference>
<dbReference type="InterPro" id="IPR050426">
    <property type="entry name" value="Glycosyltransferase_28"/>
</dbReference>
<dbReference type="PANTHER" id="PTHR48050:SF13">
    <property type="entry name" value="STEROL 3-BETA-GLUCOSYLTRANSFERASE UGT80A2"/>
    <property type="match status" value="1"/>
</dbReference>